<name>A0A482IP24_9BURK</name>
<evidence type="ECO:0000313" key="2">
    <source>
        <dbReference type="Proteomes" id="UP000253772"/>
    </source>
</evidence>
<dbReference type="AlphaFoldDB" id="A0A482IP24"/>
<dbReference type="EMBL" id="CP037900">
    <property type="protein sequence ID" value="QBP09941.1"/>
    <property type="molecule type" value="Genomic_DNA"/>
</dbReference>
<dbReference type="RefSeq" id="WP_133258057.1">
    <property type="nucleotide sequence ID" value="NZ_CP037900.1"/>
</dbReference>
<dbReference type="Proteomes" id="UP000253772">
    <property type="component" value="Chromosome c1"/>
</dbReference>
<proteinExistence type="predicted"/>
<organism evidence="1 2">
    <name type="scientific">Cupriavidus metallidurans</name>
    <dbReference type="NCBI Taxonomy" id="119219"/>
    <lineage>
        <taxon>Bacteria</taxon>
        <taxon>Pseudomonadati</taxon>
        <taxon>Pseudomonadota</taxon>
        <taxon>Betaproteobacteria</taxon>
        <taxon>Burkholderiales</taxon>
        <taxon>Burkholderiaceae</taxon>
        <taxon>Cupriavidus</taxon>
    </lineage>
</organism>
<dbReference type="OrthoDB" id="9157550at2"/>
<sequence length="255" mass="29126">MQRFRTMTPEEYSAFLKKAFDSYLKVRQSTDCLDRNYLPFDAVELDGPRWRAMGDVLIEDELRALTNNMNAWLGTLKRWHAWLIVAREYAEDDRWEPAHEFLGTIATYCLFQPSAIRDAFTFVVTNGLHQVCLATDAGYEDRLPLDQAPWDKPTYPTRRKKEDQLAKIAGRWPEGNLLLAGLRQLDDKATRDATSDFRNRASHSIAPHFSRGFTRMVTRSVVQATRMEECGGGYFNGVFVPGKVGVSYGFGGRGR</sequence>
<evidence type="ECO:0000313" key="1">
    <source>
        <dbReference type="EMBL" id="QBP09941.1"/>
    </source>
</evidence>
<gene>
    <name evidence="1" type="ORF">DDF84_009280</name>
</gene>
<reference evidence="1 2" key="1">
    <citation type="submission" date="2019-03" db="EMBL/GenBank/DDBJ databases">
        <title>Comparative insights into the high quality Complete genome sequence of highly metal resistant Cupriavidus metallidurans strain BS1 isolated from a gold-copper mine.</title>
        <authorList>
            <person name="Mazhar H.S."/>
            <person name="Rensing C."/>
        </authorList>
    </citation>
    <scope>NUCLEOTIDE SEQUENCE [LARGE SCALE GENOMIC DNA]</scope>
    <source>
        <strain evidence="1 2">BS1</strain>
    </source>
</reference>
<protein>
    <submittedName>
        <fullName evidence="1">Uncharacterized protein</fullName>
    </submittedName>
</protein>
<accession>A0A482IP24</accession>